<name>A0A1D9FTP3_MOOP1</name>
<accession>A0A1D9FTP3</accession>
<organism evidence="2 3">
    <name type="scientific">Moorena producens (strain JHB)</name>
    <dbReference type="NCBI Taxonomy" id="1454205"/>
    <lineage>
        <taxon>Bacteria</taxon>
        <taxon>Bacillati</taxon>
        <taxon>Cyanobacteriota</taxon>
        <taxon>Cyanophyceae</taxon>
        <taxon>Coleofasciculales</taxon>
        <taxon>Coleofasciculaceae</taxon>
        <taxon>Moorena</taxon>
    </lineage>
</organism>
<gene>
    <name evidence="2" type="ORF">BJP36_01370</name>
</gene>
<dbReference type="SUPFAM" id="SSF102712">
    <property type="entry name" value="JAB1/MPN domain"/>
    <property type="match status" value="1"/>
</dbReference>
<dbReference type="AlphaFoldDB" id="A0A1D9FTP3"/>
<feature type="compositionally biased region" description="Polar residues" evidence="1">
    <location>
        <begin position="44"/>
        <end position="57"/>
    </location>
</feature>
<protein>
    <recommendedName>
        <fullName evidence="4">MPN domain-containing protein</fullName>
    </recommendedName>
</protein>
<dbReference type="Proteomes" id="UP000176944">
    <property type="component" value="Chromosome"/>
</dbReference>
<evidence type="ECO:0000256" key="1">
    <source>
        <dbReference type="SAM" id="MobiDB-lite"/>
    </source>
</evidence>
<sequence>MAEAEPPIKTLADFGVTADSQVYIENSFNLTEAKEDRGQETENHITSGNTRNTTELPDALNQTPVKIVLSKILHQDLCKQRPFSHKVEEGGFLIGRVYRDGDNQNTYLLEVTDALTATHTGASFLHLTFKGDSFVEVKRTLRQNYLGKRLLGWYHTHLFPATSGFGLSSIDVALHFSTFTISWQLAGLINLDRNKRTLRFYVRQGNQMVICPYWLTDERN</sequence>
<feature type="compositionally biased region" description="Basic and acidic residues" evidence="1">
    <location>
        <begin position="33"/>
        <end position="43"/>
    </location>
</feature>
<reference evidence="3" key="1">
    <citation type="submission" date="2016-10" db="EMBL/GenBank/DDBJ databases">
        <title>Comparative genomics uncovers the prolific and rare metabolic potential of the cyanobacterial genus Moorea.</title>
        <authorList>
            <person name="Leao T."/>
            <person name="Castelao G."/>
            <person name="Korobeynikov A."/>
            <person name="Monroe E.A."/>
            <person name="Podell S."/>
            <person name="Glukhov E."/>
            <person name="Allen E."/>
            <person name="Gerwick W.H."/>
            <person name="Gerwick L."/>
        </authorList>
    </citation>
    <scope>NUCLEOTIDE SEQUENCE [LARGE SCALE GENOMIC DNA]</scope>
    <source>
        <strain evidence="3">JHB</strain>
    </source>
</reference>
<dbReference type="Gene3D" id="3.40.140.10">
    <property type="entry name" value="Cytidine Deaminase, domain 2"/>
    <property type="match status" value="1"/>
</dbReference>
<dbReference type="EMBL" id="CP017708">
    <property type="protein sequence ID" value="AOY78739.1"/>
    <property type="molecule type" value="Genomic_DNA"/>
</dbReference>
<proteinExistence type="predicted"/>
<feature type="region of interest" description="Disordered" evidence="1">
    <location>
        <begin position="33"/>
        <end position="57"/>
    </location>
</feature>
<evidence type="ECO:0008006" key="4">
    <source>
        <dbReference type="Google" id="ProtNLM"/>
    </source>
</evidence>
<evidence type="ECO:0000313" key="2">
    <source>
        <dbReference type="EMBL" id="AOY78739.1"/>
    </source>
</evidence>
<evidence type="ECO:0000313" key="3">
    <source>
        <dbReference type="Proteomes" id="UP000176944"/>
    </source>
</evidence>